<evidence type="ECO:0000313" key="2">
    <source>
        <dbReference type="Proteomes" id="UP001286313"/>
    </source>
</evidence>
<gene>
    <name evidence="1" type="ORF">Pcinc_010609</name>
</gene>
<dbReference type="EMBL" id="JAWQEG010000826">
    <property type="protein sequence ID" value="KAK3885127.1"/>
    <property type="molecule type" value="Genomic_DNA"/>
</dbReference>
<evidence type="ECO:0000313" key="1">
    <source>
        <dbReference type="EMBL" id="KAK3885127.1"/>
    </source>
</evidence>
<proteinExistence type="predicted"/>
<accession>A0AAE1KV81</accession>
<reference evidence="1" key="1">
    <citation type="submission" date="2023-10" db="EMBL/GenBank/DDBJ databases">
        <title>Genome assemblies of two species of porcelain crab, Petrolisthes cinctipes and Petrolisthes manimaculis (Anomura: Porcellanidae).</title>
        <authorList>
            <person name="Angst P."/>
        </authorList>
    </citation>
    <scope>NUCLEOTIDE SEQUENCE</scope>
    <source>
        <strain evidence="1">PB745_01</strain>
        <tissue evidence="1">Gill</tissue>
    </source>
</reference>
<keyword evidence="2" id="KW-1185">Reference proteome</keyword>
<protein>
    <submittedName>
        <fullName evidence="1">Uncharacterized protein</fullName>
    </submittedName>
</protein>
<name>A0AAE1KV81_PETCI</name>
<dbReference type="Proteomes" id="UP001286313">
    <property type="component" value="Unassembled WGS sequence"/>
</dbReference>
<dbReference type="AlphaFoldDB" id="A0AAE1KV81"/>
<comment type="caution">
    <text evidence="1">The sequence shown here is derived from an EMBL/GenBank/DDBJ whole genome shotgun (WGS) entry which is preliminary data.</text>
</comment>
<organism evidence="1 2">
    <name type="scientific">Petrolisthes cinctipes</name>
    <name type="common">Flat porcelain crab</name>
    <dbReference type="NCBI Taxonomy" id="88211"/>
    <lineage>
        <taxon>Eukaryota</taxon>
        <taxon>Metazoa</taxon>
        <taxon>Ecdysozoa</taxon>
        <taxon>Arthropoda</taxon>
        <taxon>Crustacea</taxon>
        <taxon>Multicrustacea</taxon>
        <taxon>Malacostraca</taxon>
        <taxon>Eumalacostraca</taxon>
        <taxon>Eucarida</taxon>
        <taxon>Decapoda</taxon>
        <taxon>Pleocyemata</taxon>
        <taxon>Anomura</taxon>
        <taxon>Galatheoidea</taxon>
        <taxon>Porcellanidae</taxon>
        <taxon>Petrolisthes</taxon>
    </lineage>
</organism>
<sequence length="93" mass="10101">MSAMPTTRSVKKCSSSILMGVNGELVQNLNAISPLKSLDEVVQECYTSEVTCNTASAISAPASGRAMSRYKRDKTNVKLLDTSYNYMDNKSAQ</sequence>